<proteinExistence type="predicted"/>
<dbReference type="RefSeq" id="WP_169261380.1">
    <property type="nucleotide sequence ID" value="NZ_WTVQ01000028.1"/>
</dbReference>
<dbReference type="Pfam" id="PF00199">
    <property type="entry name" value="Catalase"/>
    <property type="match status" value="1"/>
</dbReference>
<comment type="caution">
    <text evidence="3">The sequence shown here is derived from an EMBL/GenBank/DDBJ whole genome shotgun (WGS) entry which is preliminary data.</text>
</comment>
<dbReference type="EMBL" id="WTVQ01000028">
    <property type="protein sequence ID" value="NMG76239.1"/>
    <property type="molecule type" value="Genomic_DNA"/>
</dbReference>
<dbReference type="Proteomes" id="UP000648984">
    <property type="component" value="Unassembled WGS sequence"/>
</dbReference>
<dbReference type="Gene3D" id="2.40.180.10">
    <property type="entry name" value="Catalase core domain"/>
    <property type="match status" value="1"/>
</dbReference>
<keyword evidence="3" id="KW-0575">Peroxidase</keyword>
<evidence type="ECO:0000256" key="1">
    <source>
        <dbReference type="ARBA" id="ARBA00002974"/>
    </source>
</evidence>
<reference evidence="3 4" key="1">
    <citation type="submission" date="2019-12" db="EMBL/GenBank/DDBJ databases">
        <title>Comparative genomics gives insights into the taxonomy of the Azoarcus-Aromatoleum group and reveals separate origins of nif in the plant-associated Azoarcus and non-plant-associated Aromatoleum sub-groups.</title>
        <authorList>
            <person name="Lafos M."/>
            <person name="Maluk M."/>
            <person name="Batista M."/>
            <person name="Junghare M."/>
            <person name="Carmona M."/>
            <person name="Faoro H."/>
            <person name="Cruz L.M."/>
            <person name="Battistoni F."/>
            <person name="De Souza E."/>
            <person name="Pedrosa F."/>
            <person name="Chen W.-M."/>
            <person name="Poole P.S."/>
            <person name="Dixon R.A."/>
            <person name="James E.K."/>
        </authorList>
    </citation>
    <scope>NUCLEOTIDE SEQUENCE [LARGE SCALE GENOMIC DNA]</scope>
    <source>
        <strain evidence="3 4">22Lin</strain>
    </source>
</reference>
<protein>
    <submittedName>
        <fullName evidence="3">Catalase</fullName>
        <ecNumber evidence="3">1.11.1.6</ecNumber>
    </submittedName>
</protein>
<name>A0ABX1QCZ4_9RHOO</name>
<organism evidence="3 4">
    <name type="scientific">Aromatoleum diolicum</name>
    <dbReference type="NCBI Taxonomy" id="75796"/>
    <lineage>
        <taxon>Bacteria</taxon>
        <taxon>Pseudomonadati</taxon>
        <taxon>Pseudomonadota</taxon>
        <taxon>Betaproteobacteria</taxon>
        <taxon>Rhodocyclales</taxon>
        <taxon>Rhodocyclaceae</taxon>
        <taxon>Aromatoleum</taxon>
    </lineage>
</organism>
<evidence type="ECO:0000313" key="4">
    <source>
        <dbReference type="Proteomes" id="UP000648984"/>
    </source>
</evidence>
<dbReference type="InterPro" id="IPR011614">
    <property type="entry name" value="Catalase_core"/>
</dbReference>
<dbReference type="SUPFAM" id="SSF56634">
    <property type="entry name" value="Heme-dependent catalase-like"/>
    <property type="match status" value="1"/>
</dbReference>
<keyword evidence="3" id="KW-0560">Oxidoreductase</keyword>
<gene>
    <name evidence="3" type="ORF">GPA25_15870</name>
</gene>
<sequence>MLDPDDSLYLHEQYKFGSREKEHAEFEDHVRRVLDAQKALAAEHSPGNPKRVFHAKSHACLAGSLRLLEDRPQITRQGIFGENAKAAYSVLARFSGGVGFDQHDLKPDVRGLALKIFGVADDTTAADTQVARTVDFLMTNSTNPFGKDHDEFVQFMEASLASAQFIGFLIRHPKVARLLIKASFRSIPSLATEQYWSGHAYLLGPRQAMKFNVRPIADGPADFGDELRQENEILQSSLGAVGDKLSDQLTHWFEARGERHSKVNPDYLSLELRDRLRRGPIKFVFSVQLEKDPQTTPIEDALVEWKESDSPSIPVAELVLDREIEPHVCEVARFTPGHCIPEHRPLGNMGRGRLFAYDASQRGRHAATEEEIEQTLFTGRVASRITDEG</sequence>
<evidence type="ECO:0000259" key="2">
    <source>
        <dbReference type="Pfam" id="PF00199"/>
    </source>
</evidence>
<comment type="function">
    <text evidence="1">Decomposes hydrogen peroxide into water and oxygen; serves to protect cells from the toxic effects of hydrogen peroxide.</text>
</comment>
<keyword evidence="4" id="KW-1185">Reference proteome</keyword>
<dbReference type="EC" id="1.11.1.6" evidence="3"/>
<accession>A0ABX1QCZ4</accession>
<evidence type="ECO:0000313" key="3">
    <source>
        <dbReference type="EMBL" id="NMG76239.1"/>
    </source>
</evidence>
<feature type="domain" description="Catalase core" evidence="2">
    <location>
        <begin position="255"/>
        <end position="372"/>
    </location>
</feature>
<dbReference type="GO" id="GO:0004096">
    <property type="term" value="F:catalase activity"/>
    <property type="evidence" value="ECO:0007669"/>
    <property type="project" value="UniProtKB-EC"/>
</dbReference>
<dbReference type="InterPro" id="IPR020835">
    <property type="entry name" value="Catalase_sf"/>
</dbReference>